<dbReference type="STRING" id="1249552.PS2015_2715"/>
<proteinExistence type="predicted"/>
<reference evidence="1 2" key="1">
    <citation type="submission" date="2015-11" db="EMBL/GenBank/DDBJ databases">
        <authorList>
            <person name="Zhang Y."/>
            <person name="Guo Z."/>
        </authorList>
    </citation>
    <scope>NUCLEOTIDE SEQUENCE [LARGE SCALE GENOMIC DNA]</scope>
    <source>
        <strain evidence="1 2">KCTC 32221</strain>
    </source>
</reference>
<sequence length="157" mass="17932">MSHQQSFENAAHVLDELISFHEHLSEFYGELAAQADNAFARMLLEFLTSREKKLADTLERYEENAPYKVLKTWIQIPFPSDPDEFLGKLAEDANAAMDALQVYEMGQRADDYVASLLAHLVERCDIDDVKALFADLQKGERDENIALSKAYNSLREM</sequence>
<dbReference type="Gene3D" id="1.20.1260.10">
    <property type="match status" value="1"/>
</dbReference>
<name>A0A0S2KGV4_9GAMM</name>
<dbReference type="RefSeq" id="WP_058022747.1">
    <property type="nucleotide sequence ID" value="NZ_CP013189.1"/>
</dbReference>
<dbReference type="KEGG" id="pspi:PS2015_2715"/>
<gene>
    <name evidence="1" type="ORF">PS2015_2715</name>
</gene>
<dbReference type="Proteomes" id="UP000065641">
    <property type="component" value="Chromosome"/>
</dbReference>
<evidence type="ECO:0000313" key="1">
    <source>
        <dbReference type="EMBL" id="ALO47347.1"/>
    </source>
</evidence>
<evidence type="ECO:0000313" key="2">
    <source>
        <dbReference type="Proteomes" id="UP000065641"/>
    </source>
</evidence>
<dbReference type="AlphaFoldDB" id="A0A0S2KGV4"/>
<dbReference type="OrthoDB" id="278693at2"/>
<dbReference type="InterPro" id="IPR012347">
    <property type="entry name" value="Ferritin-like"/>
</dbReference>
<protein>
    <submittedName>
        <fullName evidence="1">Uncharacterized protein</fullName>
    </submittedName>
</protein>
<organism evidence="1 2">
    <name type="scientific">Pseudohongiella spirulinae</name>
    <dbReference type="NCBI Taxonomy" id="1249552"/>
    <lineage>
        <taxon>Bacteria</taxon>
        <taxon>Pseudomonadati</taxon>
        <taxon>Pseudomonadota</taxon>
        <taxon>Gammaproteobacteria</taxon>
        <taxon>Pseudomonadales</taxon>
        <taxon>Pseudohongiellaceae</taxon>
        <taxon>Pseudohongiella</taxon>
    </lineage>
</organism>
<dbReference type="EMBL" id="CP013189">
    <property type="protein sequence ID" value="ALO47347.1"/>
    <property type="molecule type" value="Genomic_DNA"/>
</dbReference>
<keyword evidence="2" id="KW-1185">Reference proteome</keyword>
<accession>A0A0S2KGV4</accession>